<sequence length="1227" mass="134071">MGRDRHSSSHRHHHSRSPRRPSKALTADEKEFLRAQNKREDRGRREGSILETGTRKIVGAVGLGTVVVNAVDLLRRISQTTNLSKIRISLLRDHHLDRLRKGVPRRLGPGLPAEVVAVRNTWGDLGISEKPRDSSPSTEAANVTDKREERRKRLMQLLKGAVIKDPLGQEKKVVLQPWQDDELEIDEEDSKKPVVFGLDAVGSVASSILRMEGIQGRAKASTTKQEEEGEEEEDALDKFMDELTAKTGATVGGGAVAAAKAAAAGLSVMDAAMQNNTIDLDEIEKLTKAEEEKSKGEGAVVKKEEEEVVEHKEQEEEEDDDDDDDAYYEAFRKAMKESQKESENVKEIFAPVFEKEEELAPAKPEVFYDEEHDAADDNEDTSSSSDEDSDDDDEHEGAEKVVEGESEKNKTAIVVKPEIKEDDISRMSYFELAKQFVSKKELPPVDHSKIEYYPIKKNLYKQVREISNMPEHEVAQLRQSNGDIRVRGKHCPRPIKSFAMAGLDVRILRMLDRKGITTPFPIQMQAIPALLCGRDVIAIAPTGSGKTLAYLLPMVRHVMAQPPLFFNEGPIGLVIAPTRELALQINEQAEALCHAVNLKCACAYGGGIMGPQLSKLKAGCHILVATPGRLIDVLTLSNGKVTNLRRVSTVTLDEADRMFDMGFEPQISMVLRNINPARQTCMFSATFPPHVEGLARQSLYKPVEVVIGDSGSAATNVKQKVVVVRDEEERFNNLLKLLGEWADHGSILVFFTKQDDVDGMYMRLLDYGYACLTLHGGQDQQDRDGTIDDFKKRKPPPANILLATSVAARGLDVKHCICVINYTPPDHAEDYVHRVGRTGRAGNVGFAYTLINSSTEGEYASELVEVLKAASQEVPADLVTLAQNNQVSISAGLVAKKRGGFGGRGFTFESSELSRNQQQRKVEMDKAKAEADGTRLDKLKKEEEAGRSMTAAQAAASAAAKAGVQSQHKQQPSAGSTGVKPAPPPGPPPPGQARKPPPPPGPPPKKAAPPLPKGPPPPGAKKKAPPPPAAPSAKNIVSNEAQAAVAAARNYKAPPPKEAPVIRNGGNASSIVAVAAQGASNSALALLGGDRESFAEQLAAAAASVGDIQVARTKAAADEVVEEFEINDYPQLARAKVSNRELRGGIEERTGCRLQIKGQFYQKNAYVPPGCRKLYIEIIGNSRVSCQRAKAECRDVCEEWAKTTLNIPQGRLMRTNMPQRKRRKLDW</sequence>
<feature type="compositionally biased region" description="Low complexity" evidence="7">
    <location>
        <begin position="951"/>
        <end position="962"/>
    </location>
</feature>
<keyword evidence="5" id="KW-0067">ATP-binding</keyword>
<dbReference type="SUPFAM" id="SSF54791">
    <property type="entry name" value="Eukaryotic type KH-domain (KH-domain type I)"/>
    <property type="match status" value="1"/>
</dbReference>
<feature type="short sequence motif" description="Q motif" evidence="6">
    <location>
        <begin position="496"/>
        <end position="524"/>
    </location>
</feature>
<dbReference type="GO" id="GO:0016787">
    <property type="term" value="F:hydrolase activity"/>
    <property type="evidence" value="ECO:0007669"/>
    <property type="project" value="UniProtKB-KW"/>
</dbReference>
<feature type="domain" description="Helicase ATP-binding" evidence="8">
    <location>
        <begin position="527"/>
        <end position="705"/>
    </location>
</feature>
<keyword evidence="3" id="KW-0378">Hydrolase</keyword>
<dbReference type="GO" id="GO:0003723">
    <property type="term" value="F:RNA binding"/>
    <property type="evidence" value="ECO:0007669"/>
    <property type="project" value="InterPro"/>
</dbReference>
<feature type="compositionally biased region" description="Basic and acidic residues" evidence="7">
    <location>
        <begin position="289"/>
        <end position="314"/>
    </location>
</feature>
<evidence type="ECO:0000256" key="3">
    <source>
        <dbReference type="ARBA" id="ARBA00022801"/>
    </source>
</evidence>
<dbReference type="InterPro" id="IPR014001">
    <property type="entry name" value="Helicase_ATP-bd"/>
</dbReference>
<dbReference type="FunFam" id="3.40.50.300:FF:000079">
    <property type="entry name" value="probable ATP-dependent RNA helicase DDX17"/>
    <property type="match status" value="1"/>
</dbReference>
<keyword evidence="4 11" id="KW-0347">Helicase</keyword>
<feature type="compositionally biased region" description="Basic residues" evidence="7">
    <location>
        <begin position="8"/>
        <end position="22"/>
    </location>
</feature>
<dbReference type="PANTHER" id="PTHR47958">
    <property type="entry name" value="ATP-DEPENDENT RNA HELICASE DBP3"/>
    <property type="match status" value="1"/>
</dbReference>
<evidence type="ECO:0000256" key="5">
    <source>
        <dbReference type="ARBA" id="ARBA00022840"/>
    </source>
</evidence>
<dbReference type="InterPro" id="IPR027417">
    <property type="entry name" value="P-loop_NTPase"/>
</dbReference>
<evidence type="ECO:0000256" key="6">
    <source>
        <dbReference type="PROSITE-ProRule" id="PRU00552"/>
    </source>
</evidence>
<dbReference type="GO" id="GO:0005524">
    <property type="term" value="F:ATP binding"/>
    <property type="evidence" value="ECO:0007669"/>
    <property type="project" value="UniProtKB-KW"/>
</dbReference>
<dbReference type="EC" id="3.6.4.13" evidence="1"/>
<dbReference type="CDD" id="cd22387">
    <property type="entry name" value="KH-I_DDX46_like"/>
    <property type="match status" value="1"/>
</dbReference>
<protein>
    <recommendedName>
        <fullName evidence="1">RNA helicase</fullName>
        <ecNumber evidence="1">3.6.4.13</ecNumber>
    </recommendedName>
</protein>
<gene>
    <name evidence="11" type="ORF">Pmar_PMAR024489</name>
</gene>
<dbReference type="Pfam" id="PF00271">
    <property type="entry name" value="Helicase_C"/>
    <property type="match status" value="1"/>
</dbReference>
<evidence type="ECO:0000259" key="9">
    <source>
        <dbReference type="PROSITE" id="PS51194"/>
    </source>
</evidence>
<feature type="compositionally biased region" description="Basic and acidic residues" evidence="7">
    <location>
        <begin position="920"/>
        <end position="946"/>
    </location>
</feature>
<dbReference type="RefSeq" id="XP_002767294.1">
    <property type="nucleotide sequence ID" value="XM_002767248.1"/>
</dbReference>
<organism evidence="12">
    <name type="scientific">Perkinsus marinus (strain ATCC 50983 / TXsc)</name>
    <dbReference type="NCBI Taxonomy" id="423536"/>
    <lineage>
        <taxon>Eukaryota</taxon>
        <taxon>Sar</taxon>
        <taxon>Alveolata</taxon>
        <taxon>Perkinsozoa</taxon>
        <taxon>Perkinsea</taxon>
        <taxon>Perkinsida</taxon>
        <taxon>Perkinsidae</taxon>
        <taxon>Perkinsus</taxon>
    </lineage>
</organism>
<feature type="compositionally biased region" description="Polar residues" evidence="7">
    <location>
        <begin position="964"/>
        <end position="976"/>
    </location>
</feature>
<dbReference type="Pfam" id="PF00270">
    <property type="entry name" value="DEAD"/>
    <property type="match status" value="1"/>
</dbReference>
<dbReference type="SMART" id="SM00487">
    <property type="entry name" value="DEXDc"/>
    <property type="match status" value="1"/>
</dbReference>
<keyword evidence="2" id="KW-0547">Nucleotide-binding</keyword>
<feature type="domain" description="Helicase C-terminal" evidence="9">
    <location>
        <begin position="716"/>
        <end position="882"/>
    </location>
</feature>
<dbReference type="SUPFAM" id="SSF52540">
    <property type="entry name" value="P-loop containing nucleoside triphosphate hydrolases"/>
    <property type="match status" value="2"/>
</dbReference>
<feature type="region of interest" description="Disordered" evidence="7">
    <location>
        <begin position="1"/>
        <end position="47"/>
    </location>
</feature>
<dbReference type="FunCoup" id="C5LT44">
    <property type="interactions" value="554"/>
</dbReference>
<feature type="compositionally biased region" description="Acidic residues" evidence="7">
    <location>
        <begin position="367"/>
        <end position="396"/>
    </location>
</feature>
<feature type="region of interest" description="Disordered" evidence="7">
    <location>
        <begin position="126"/>
        <end position="148"/>
    </location>
</feature>
<feature type="compositionally biased region" description="Acidic residues" evidence="7">
    <location>
        <begin position="315"/>
        <end position="327"/>
    </location>
</feature>
<feature type="compositionally biased region" description="Basic and acidic residues" evidence="7">
    <location>
        <begin position="26"/>
        <end position="47"/>
    </location>
</feature>
<feature type="region of interest" description="Disordered" evidence="7">
    <location>
        <begin position="289"/>
        <end position="409"/>
    </location>
</feature>
<evidence type="ECO:0000256" key="2">
    <source>
        <dbReference type="ARBA" id="ARBA00022741"/>
    </source>
</evidence>
<dbReference type="PROSITE" id="PS51192">
    <property type="entry name" value="HELICASE_ATP_BIND_1"/>
    <property type="match status" value="1"/>
</dbReference>
<evidence type="ECO:0000259" key="10">
    <source>
        <dbReference type="PROSITE" id="PS51195"/>
    </source>
</evidence>
<dbReference type="GO" id="GO:0003724">
    <property type="term" value="F:RNA helicase activity"/>
    <property type="evidence" value="ECO:0007669"/>
    <property type="project" value="UniProtKB-EC"/>
</dbReference>
<dbReference type="SMART" id="SM00490">
    <property type="entry name" value="HELICc"/>
    <property type="match status" value="1"/>
</dbReference>
<dbReference type="InterPro" id="IPR014014">
    <property type="entry name" value="RNA_helicase_DEAD_Q_motif"/>
</dbReference>
<keyword evidence="12" id="KW-1185">Reference proteome</keyword>
<dbReference type="PROSITE" id="PS51194">
    <property type="entry name" value="HELICASE_CTER"/>
    <property type="match status" value="1"/>
</dbReference>
<accession>C5LT44</accession>
<feature type="region of interest" description="Disordered" evidence="7">
    <location>
        <begin position="911"/>
        <end position="1034"/>
    </location>
</feature>
<reference evidence="11 12" key="1">
    <citation type="submission" date="2008-07" db="EMBL/GenBank/DDBJ databases">
        <authorList>
            <person name="El-Sayed N."/>
            <person name="Caler E."/>
            <person name="Inman J."/>
            <person name="Amedeo P."/>
            <person name="Hass B."/>
            <person name="Wortman J."/>
        </authorList>
    </citation>
    <scope>NUCLEOTIDE SEQUENCE [LARGE SCALE GENOMIC DNA]</scope>
    <source>
        <strain evidence="12">ATCC 50983 / TXsc</strain>
    </source>
</reference>
<dbReference type="Gene3D" id="3.40.50.300">
    <property type="entry name" value="P-loop containing nucleotide triphosphate hydrolases"/>
    <property type="match status" value="2"/>
</dbReference>
<dbReference type="EMBL" id="GG685288">
    <property type="protein sequence ID" value="EER00012.1"/>
    <property type="molecule type" value="Genomic_DNA"/>
</dbReference>
<dbReference type="AlphaFoldDB" id="C5LT44"/>
<dbReference type="CDD" id="cd18787">
    <property type="entry name" value="SF2_C_DEAD"/>
    <property type="match status" value="1"/>
</dbReference>
<evidence type="ECO:0000256" key="1">
    <source>
        <dbReference type="ARBA" id="ARBA00012552"/>
    </source>
</evidence>
<evidence type="ECO:0000256" key="7">
    <source>
        <dbReference type="SAM" id="MobiDB-lite"/>
    </source>
</evidence>
<dbReference type="InterPro" id="IPR011545">
    <property type="entry name" value="DEAD/DEAH_box_helicase_dom"/>
</dbReference>
<dbReference type="GeneID" id="9049708"/>
<evidence type="ECO:0000313" key="12">
    <source>
        <dbReference type="Proteomes" id="UP000007800"/>
    </source>
</evidence>
<dbReference type="InParanoid" id="C5LT44"/>
<name>C5LT44_PERM5</name>
<dbReference type="PROSITE" id="PS51195">
    <property type="entry name" value="Q_MOTIF"/>
    <property type="match status" value="1"/>
</dbReference>
<feature type="compositionally biased region" description="Pro residues" evidence="7">
    <location>
        <begin position="981"/>
        <end position="1030"/>
    </location>
</feature>
<dbReference type="OMA" id="VCEEWAK"/>
<evidence type="ECO:0000259" key="8">
    <source>
        <dbReference type="PROSITE" id="PS51192"/>
    </source>
</evidence>
<feature type="compositionally biased region" description="Basic and acidic residues" evidence="7">
    <location>
        <begin position="397"/>
        <end position="409"/>
    </location>
</feature>
<evidence type="ECO:0000256" key="4">
    <source>
        <dbReference type="ARBA" id="ARBA00022806"/>
    </source>
</evidence>
<dbReference type="InterPro" id="IPR001650">
    <property type="entry name" value="Helicase_C-like"/>
</dbReference>
<dbReference type="InterPro" id="IPR036612">
    <property type="entry name" value="KH_dom_type_1_sf"/>
</dbReference>
<feature type="domain" description="DEAD-box RNA helicase Q" evidence="10">
    <location>
        <begin position="496"/>
        <end position="524"/>
    </location>
</feature>
<feature type="compositionally biased region" description="Basic and acidic residues" evidence="7">
    <location>
        <begin position="330"/>
        <end position="346"/>
    </location>
</feature>
<proteinExistence type="predicted"/>
<dbReference type="OrthoDB" id="196131at2759"/>
<dbReference type="Proteomes" id="UP000007800">
    <property type="component" value="Unassembled WGS sequence"/>
</dbReference>
<evidence type="ECO:0000313" key="11">
    <source>
        <dbReference type="EMBL" id="EER00012.1"/>
    </source>
</evidence>